<proteinExistence type="predicted"/>
<feature type="region of interest" description="Disordered" evidence="5">
    <location>
        <begin position="290"/>
        <end position="357"/>
    </location>
</feature>
<evidence type="ECO:0000256" key="3">
    <source>
        <dbReference type="ARBA" id="ARBA00023163"/>
    </source>
</evidence>
<sequence length="357" mass="39791">MASSSSGFYVGGHRFSYKEASTLAAQPDTCLETVDSHVDLLIPMARINQLGDGIKEALNMQLNHCVESLDGVLIAYQRLRLHSPSLDLSEYMSEMQEVRVFGTFVVFRPKPGKRLKGMVTRVNQHHVGCLVHQSFATTLRSSSSSNISFDGLYCQGEEVTFEVVAMDIHRGIPSVRGCLTDELILSHRGTTSSLVPPPPPSTFLTDDLLESEISSHKKKKKKKRSGEDETSSTPTDSGISTTTDVTEDTFSTVDFITPEPSRKSKKRKRELTLTPEYVVDLPEISGMDISLVTETSEGSVKKKKKKKRRHEEEEETPTAQPEDVEMQEAAQDTETEPEMPGSRKKNRKKRPSELLET</sequence>
<gene>
    <name evidence="6" type="primary">RvY_16537-1</name>
    <name evidence="6" type="synonym">RvY_16537.1</name>
    <name evidence="6" type="ORF">RvY_16537</name>
</gene>
<evidence type="ECO:0000256" key="4">
    <source>
        <dbReference type="ARBA" id="ARBA00023242"/>
    </source>
</evidence>
<dbReference type="GO" id="GO:0006362">
    <property type="term" value="P:transcription elongation by RNA polymerase I"/>
    <property type="evidence" value="ECO:0007669"/>
    <property type="project" value="TreeGrafter"/>
</dbReference>
<dbReference type="InterPro" id="IPR036898">
    <property type="entry name" value="RNA_pol_Rpb7-like_N_sf"/>
</dbReference>
<dbReference type="Gene3D" id="3.30.1490.120">
    <property type="entry name" value="RNA polymerase Rpb7-like, N-terminal domain"/>
    <property type="match status" value="1"/>
</dbReference>
<keyword evidence="4" id="KW-0539">Nucleus</keyword>
<feature type="region of interest" description="Disordered" evidence="5">
    <location>
        <begin position="214"/>
        <end position="245"/>
    </location>
</feature>
<evidence type="ECO:0000256" key="1">
    <source>
        <dbReference type="ARBA" id="ARBA00004123"/>
    </source>
</evidence>
<evidence type="ECO:0008006" key="8">
    <source>
        <dbReference type="Google" id="ProtNLM"/>
    </source>
</evidence>
<organism evidence="6 7">
    <name type="scientific">Ramazzottius varieornatus</name>
    <name type="common">Water bear</name>
    <name type="synonym">Tardigrade</name>
    <dbReference type="NCBI Taxonomy" id="947166"/>
    <lineage>
        <taxon>Eukaryota</taxon>
        <taxon>Metazoa</taxon>
        <taxon>Ecdysozoa</taxon>
        <taxon>Tardigrada</taxon>
        <taxon>Eutardigrada</taxon>
        <taxon>Parachela</taxon>
        <taxon>Hypsibioidea</taxon>
        <taxon>Ramazzottiidae</taxon>
        <taxon>Ramazzottius</taxon>
    </lineage>
</organism>
<comment type="subcellular location">
    <subcellularLocation>
        <location evidence="1">Nucleus</location>
    </subcellularLocation>
</comment>
<dbReference type="GO" id="GO:0006352">
    <property type="term" value="P:DNA-templated transcription initiation"/>
    <property type="evidence" value="ECO:0007669"/>
    <property type="project" value="InterPro"/>
</dbReference>
<name>A0A1D1VZM2_RAMVA</name>
<keyword evidence="2" id="KW-0240">DNA-directed RNA polymerase</keyword>
<reference evidence="6 7" key="1">
    <citation type="journal article" date="2016" name="Nat. Commun.">
        <title>Extremotolerant tardigrade genome and improved radiotolerance of human cultured cells by tardigrade-unique protein.</title>
        <authorList>
            <person name="Hashimoto T."/>
            <person name="Horikawa D.D."/>
            <person name="Saito Y."/>
            <person name="Kuwahara H."/>
            <person name="Kozuka-Hata H."/>
            <person name="Shin-I T."/>
            <person name="Minakuchi Y."/>
            <person name="Ohishi K."/>
            <person name="Motoyama A."/>
            <person name="Aizu T."/>
            <person name="Enomoto A."/>
            <person name="Kondo K."/>
            <person name="Tanaka S."/>
            <person name="Hara Y."/>
            <person name="Koshikawa S."/>
            <person name="Sagara H."/>
            <person name="Miura T."/>
            <person name="Yokobori S."/>
            <person name="Miyagawa K."/>
            <person name="Suzuki Y."/>
            <person name="Kubo T."/>
            <person name="Oyama M."/>
            <person name="Kohara Y."/>
            <person name="Fujiyama A."/>
            <person name="Arakawa K."/>
            <person name="Katayama T."/>
            <person name="Toyoda A."/>
            <person name="Kunieda T."/>
        </authorList>
    </citation>
    <scope>NUCLEOTIDE SEQUENCE [LARGE SCALE GENOMIC DNA]</scope>
    <source>
        <strain evidence="6 7">YOKOZUNA-1</strain>
    </source>
</reference>
<dbReference type="PANTHER" id="PTHR12709">
    <property type="entry name" value="DNA-DIRECTED RNA POLYMERASE II, III"/>
    <property type="match status" value="1"/>
</dbReference>
<dbReference type="InterPro" id="IPR045113">
    <property type="entry name" value="Rpb7-like"/>
</dbReference>
<dbReference type="GO" id="GO:0005736">
    <property type="term" value="C:RNA polymerase I complex"/>
    <property type="evidence" value="ECO:0007669"/>
    <property type="project" value="TreeGrafter"/>
</dbReference>
<dbReference type="OrthoDB" id="10250504at2759"/>
<evidence type="ECO:0000256" key="5">
    <source>
        <dbReference type="SAM" id="MobiDB-lite"/>
    </source>
</evidence>
<keyword evidence="3" id="KW-0804">Transcription</keyword>
<dbReference type="STRING" id="947166.A0A1D1VZM2"/>
<dbReference type="PANTHER" id="PTHR12709:SF5">
    <property type="entry name" value="DNA-DIRECTED RNA POLYMERASE I SUBUNIT RPA43"/>
    <property type="match status" value="1"/>
</dbReference>
<accession>A0A1D1VZM2</accession>
<protein>
    <recommendedName>
        <fullName evidence="8">RPA43 OB domain-containing protein</fullName>
    </recommendedName>
</protein>
<comment type="caution">
    <text evidence="6">The sequence shown here is derived from an EMBL/GenBank/DDBJ whole genome shotgun (WGS) entry which is preliminary data.</text>
</comment>
<evidence type="ECO:0000313" key="6">
    <source>
        <dbReference type="EMBL" id="GAV06571.1"/>
    </source>
</evidence>
<evidence type="ECO:0000313" key="7">
    <source>
        <dbReference type="Proteomes" id="UP000186922"/>
    </source>
</evidence>
<feature type="compositionally biased region" description="Acidic residues" evidence="5">
    <location>
        <begin position="312"/>
        <end position="337"/>
    </location>
</feature>
<dbReference type="Proteomes" id="UP000186922">
    <property type="component" value="Unassembled WGS sequence"/>
</dbReference>
<dbReference type="EMBL" id="BDGG01000013">
    <property type="protein sequence ID" value="GAV06571.1"/>
    <property type="molecule type" value="Genomic_DNA"/>
</dbReference>
<evidence type="ECO:0000256" key="2">
    <source>
        <dbReference type="ARBA" id="ARBA00022478"/>
    </source>
</evidence>
<dbReference type="AlphaFoldDB" id="A0A1D1VZM2"/>
<keyword evidence="7" id="KW-1185">Reference proteome</keyword>